<keyword evidence="4" id="KW-0326">Glycosidase</keyword>
<dbReference type="PATRIC" id="fig|1227459.3.peg.3638"/>
<dbReference type="EC" id="3.2.1.26" evidence="2"/>
<dbReference type="GO" id="GO:0004564">
    <property type="term" value="F:beta-fructofuranosidase activity"/>
    <property type="evidence" value="ECO:0007669"/>
    <property type="project" value="UniProtKB-EC"/>
</dbReference>
<evidence type="ECO:0000256" key="3">
    <source>
        <dbReference type="ARBA" id="ARBA00022801"/>
    </source>
</evidence>
<dbReference type="InterPro" id="IPR013320">
    <property type="entry name" value="ConA-like_dom_sf"/>
</dbReference>
<gene>
    <name evidence="7" type="ORF">C454_18479</name>
</gene>
<keyword evidence="3 7" id="KW-0378">Hydrolase</keyword>
<feature type="domain" description="Glycosyl hydrolase family 32 N-terminal" evidence="5">
    <location>
        <begin position="106"/>
        <end position="389"/>
    </location>
</feature>
<protein>
    <recommendedName>
        <fullName evidence="2">beta-fructofuranosidase</fullName>
        <ecNumber evidence="2">3.2.1.26</ecNumber>
    </recommendedName>
</protein>
<dbReference type="Pfam" id="PF08244">
    <property type="entry name" value="Glyco_hydro_32C"/>
    <property type="match status" value="1"/>
</dbReference>
<dbReference type="PANTHER" id="PTHR43101:SF1">
    <property type="entry name" value="BETA-FRUCTOSIDASE"/>
    <property type="match status" value="1"/>
</dbReference>
<dbReference type="Pfam" id="PF00251">
    <property type="entry name" value="Glyco_hydro_32N"/>
    <property type="match status" value="1"/>
</dbReference>
<evidence type="ECO:0000313" key="7">
    <source>
        <dbReference type="EMBL" id="ELZ76311.1"/>
    </source>
</evidence>
<dbReference type="Gene3D" id="2.60.120.560">
    <property type="entry name" value="Exo-inulinase, domain 1"/>
    <property type="match status" value="1"/>
</dbReference>
<name>M0GVN6_HALGM</name>
<evidence type="ECO:0000256" key="1">
    <source>
        <dbReference type="ARBA" id="ARBA00009902"/>
    </source>
</evidence>
<evidence type="ECO:0000256" key="4">
    <source>
        <dbReference type="ARBA" id="ARBA00023295"/>
    </source>
</evidence>
<dbReference type="PROSITE" id="PS00609">
    <property type="entry name" value="GLYCOSYL_HYDROL_F32"/>
    <property type="match status" value="1"/>
</dbReference>
<dbReference type="InterPro" id="IPR013148">
    <property type="entry name" value="Glyco_hydro_32_N"/>
</dbReference>
<dbReference type="PANTHER" id="PTHR43101">
    <property type="entry name" value="BETA-FRUCTOSIDASE"/>
    <property type="match status" value="1"/>
</dbReference>
<comment type="similarity">
    <text evidence="1">Belongs to the glycosyl hydrolase 32 family.</text>
</comment>
<dbReference type="InterPro" id="IPR023296">
    <property type="entry name" value="Glyco_hydro_beta-prop_sf"/>
</dbReference>
<dbReference type="EMBL" id="AOLJ01000027">
    <property type="protein sequence ID" value="ELZ76311.1"/>
    <property type="molecule type" value="Genomic_DNA"/>
</dbReference>
<reference evidence="7 8" key="1">
    <citation type="journal article" date="2014" name="PLoS Genet.">
        <title>Phylogenetically driven sequencing of extremely halophilic archaea reveals strategies for static and dynamic osmo-response.</title>
        <authorList>
            <person name="Becker E.A."/>
            <person name="Seitzer P.M."/>
            <person name="Tritt A."/>
            <person name="Larsen D."/>
            <person name="Krusor M."/>
            <person name="Yao A.I."/>
            <person name="Wu D."/>
            <person name="Madern D."/>
            <person name="Eisen J.A."/>
            <person name="Darling A.E."/>
            <person name="Facciotti M.T."/>
        </authorList>
    </citation>
    <scope>NUCLEOTIDE SEQUENCE [LARGE SCALE GENOMIC DNA]</scope>
    <source>
        <strain evidence="8">ATCC 33959 / DSM 4427 / JCM 8863 / NBRC 102184 / NCIMB 2188 / Ma 2.38</strain>
    </source>
</reference>
<dbReference type="SUPFAM" id="SSF75005">
    <property type="entry name" value="Arabinanase/levansucrase/invertase"/>
    <property type="match status" value="1"/>
</dbReference>
<sequence length="569" mass="63869">MRYDRWTPQHADVLAARFDPDTDTDHPDQKTIFEWTRSDDSGSVIGIGQSFSFSTGDDVTTRLAENALRYVTEVDPHSAVGRPKGRTEFTAMRSAVPDERHRPAYHFTPPANWLNDPNGLVYWEGRYHLFYQYNPAGPYHGTIHWGHAVSDDLLYWEDYPVALTPQPGQSDEDGCWSGCFVDDGGVPRVLYTGGSGQDQLPCLATSEDDDLRRWEPDPKNPVITGVPAEADVLSTVDWNAEFRDHCVWREDGSWLQLIGSGIAGIGGAALLFRSDSLREWEYVGPLDIGDWRVTGPVWECPEFVPLGDDYLLHVSDYSTVVYFVGTYDDQQFDSHTHGVLDNGNFYAPQSFTDDDGRRVMFGWLPEDRNRGAQWDAGWSGAMSLPRRIKPGPTAHPIIEPASEVTLLRGRHDGYADIRVTPDGSDYIETSGDTLELQVTIDPCDSHEFGLILRQSPDGSEATQIQYDRLHRTLTVDRSTASLDTRANDSPQSMPVDLTEQGMVELQVFLDRSVIEIFANGTQCLTSRVYPTRDDSVGVDLFADDGHVRASLEIWEMASVWEPNKRTERP</sequence>
<evidence type="ECO:0000259" key="5">
    <source>
        <dbReference type="Pfam" id="PF00251"/>
    </source>
</evidence>
<accession>M0GVN6</accession>
<feature type="domain" description="Glycosyl hydrolase family 32 C-terminal" evidence="6">
    <location>
        <begin position="420"/>
        <end position="555"/>
    </location>
</feature>
<dbReference type="Proteomes" id="UP000011571">
    <property type="component" value="Unassembled WGS sequence"/>
</dbReference>
<proteinExistence type="inferred from homology"/>
<dbReference type="InterPro" id="IPR001362">
    <property type="entry name" value="Glyco_hydro_32"/>
</dbReference>
<dbReference type="InterPro" id="IPR018053">
    <property type="entry name" value="Glyco_hydro_32_AS"/>
</dbReference>
<dbReference type="CDD" id="cd08996">
    <property type="entry name" value="GH32_FFase"/>
    <property type="match status" value="1"/>
</dbReference>
<dbReference type="GO" id="GO:0005975">
    <property type="term" value="P:carbohydrate metabolic process"/>
    <property type="evidence" value="ECO:0007669"/>
    <property type="project" value="InterPro"/>
</dbReference>
<evidence type="ECO:0000256" key="2">
    <source>
        <dbReference type="ARBA" id="ARBA00012758"/>
    </source>
</evidence>
<dbReference type="Gene3D" id="2.115.10.20">
    <property type="entry name" value="Glycosyl hydrolase domain, family 43"/>
    <property type="match status" value="1"/>
</dbReference>
<dbReference type="InterPro" id="IPR013189">
    <property type="entry name" value="Glyco_hydro_32_C"/>
</dbReference>
<dbReference type="SUPFAM" id="SSF49899">
    <property type="entry name" value="Concanavalin A-like lectins/glucanases"/>
    <property type="match status" value="1"/>
</dbReference>
<dbReference type="AlphaFoldDB" id="M0GVN6"/>
<organism evidence="7 8">
    <name type="scientific">Haloferax gibbonsii (strain ATCC 33959 / DSM 4427 / JCM 8863 / NBRC 102184 / NCIMB 2188 / Ma 2.38)</name>
    <dbReference type="NCBI Taxonomy" id="1227459"/>
    <lineage>
        <taxon>Archaea</taxon>
        <taxon>Methanobacteriati</taxon>
        <taxon>Methanobacteriota</taxon>
        <taxon>Stenosarchaea group</taxon>
        <taxon>Halobacteria</taxon>
        <taxon>Halobacteriales</taxon>
        <taxon>Haloferacaceae</taxon>
        <taxon>Haloferax</taxon>
    </lineage>
</organism>
<dbReference type="InterPro" id="IPR051214">
    <property type="entry name" value="GH32_Enzymes"/>
</dbReference>
<comment type="caution">
    <text evidence="7">The sequence shown here is derived from an EMBL/GenBank/DDBJ whole genome shotgun (WGS) entry which is preliminary data.</text>
</comment>
<evidence type="ECO:0000313" key="8">
    <source>
        <dbReference type="Proteomes" id="UP000011571"/>
    </source>
</evidence>
<evidence type="ECO:0000259" key="6">
    <source>
        <dbReference type="Pfam" id="PF08244"/>
    </source>
</evidence>
<keyword evidence="8" id="KW-1185">Reference proteome</keyword>
<dbReference type="SMART" id="SM00640">
    <property type="entry name" value="Glyco_32"/>
    <property type="match status" value="1"/>
</dbReference>